<dbReference type="Gene3D" id="1.10.600.10">
    <property type="entry name" value="Farnesyl Diphosphate Synthase"/>
    <property type="match status" value="1"/>
</dbReference>
<dbReference type="InParanoid" id="S8FHC7"/>
<dbReference type="Proteomes" id="UP000015241">
    <property type="component" value="Unassembled WGS sequence"/>
</dbReference>
<sequence length="295" mass="33894">IREFVQSLQIPQPTYAYDSALRARIKEIVSAWDFIGNMRPQLLTGVTLAETSYNHITNVDTKAAIALYCALFAYIDDKKVFDAMVAQRFPRQLCCPSPDDSSFLVALRSVLLSMWDWYSDFGANTILYGGLEFINGSMLESAPGDSQIIQARTLPLVELRRNMAGIPDPFLCFIWEKSVFPDETLYAEAIPDVRVYSDYINDILSFYKEEMKGEVDNYVHARARITEKAVVETLHDVVRETVAAAERVRRTLGEGRARDAWDRFEQGFIRFHLRDPRYRLQDVLGTHWDYLVPLL</sequence>
<proteinExistence type="inferred from homology"/>
<gene>
    <name evidence="3" type="ORF">FOMPIDRAFT_55998</name>
</gene>
<accession>S8FHC7</accession>
<evidence type="ECO:0008006" key="5">
    <source>
        <dbReference type="Google" id="ProtNLM"/>
    </source>
</evidence>
<name>S8FHC7_FOMSC</name>
<dbReference type="OrthoDB" id="2998174at2759"/>
<evidence type="ECO:0000256" key="1">
    <source>
        <dbReference type="ARBA" id="ARBA00007946"/>
    </source>
</evidence>
<dbReference type="InterPro" id="IPR008949">
    <property type="entry name" value="Isoprenoid_synthase_dom_sf"/>
</dbReference>
<reference evidence="3 4" key="1">
    <citation type="journal article" date="2012" name="Science">
        <title>The Paleozoic origin of enzymatic lignin decomposition reconstructed from 31 fungal genomes.</title>
        <authorList>
            <person name="Floudas D."/>
            <person name="Binder M."/>
            <person name="Riley R."/>
            <person name="Barry K."/>
            <person name="Blanchette R.A."/>
            <person name="Henrissat B."/>
            <person name="Martinez A.T."/>
            <person name="Otillar R."/>
            <person name="Spatafora J.W."/>
            <person name="Yadav J.S."/>
            <person name="Aerts A."/>
            <person name="Benoit I."/>
            <person name="Boyd A."/>
            <person name="Carlson A."/>
            <person name="Copeland A."/>
            <person name="Coutinho P.M."/>
            <person name="de Vries R.P."/>
            <person name="Ferreira P."/>
            <person name="Findley K."/>
            <person name="Foster B."/>
            <person name="Gaskell J."/>
            <person name="Glotzer D."/>
            <person name="Gorecki P."/>
            <person name="Heitman J."/>
            <person name="Hesse C."/>
            <person name="Hori C."/>
            <person name="Igarashi K."/>
            <person name="Jurgens J.A."/>
            <person name="Kallen N."/>
            <person name="Kersten P."/>
            <person name="Kohler A."/>
            <person name="Kuees U."/>
            <person name="Kumar T.K.A."/>
            <person name="Kuo A."/>
            <person name="LaButti K."/>
            <person name="Larrondo L.F."/>
            <person name="Lindquist E."/>
            <person name="Ling A."/>
            <person name="Lombard V."/>
            <person name="Lucas S."/>
            <person name="Lundell T."/>
            <person name="Martin R."/>
            <person name="McLaughlin D.J."/>
            <person name="Morgenstern I."/>
            <person name="Morin E."/>
            <person name="Murat C."/>
            <person name="Nagy L.G."/>
            <person name="Nolan M."/>
            <person name="Ohm R.A."/>
            <person name="Patyshakuliyeva A."/>
            <person name="Rokas A."/>
            <person name="Ruiz-Duenas F.J."/>
            <person name="Sabat G."/>
            <person name="Salamov A."/>
            <person name="Samejima M."/>
            <person name="Schmutz J."/>
            <person name="Slot J.C."/>
            <person name="St John F."/>
            <person name="Stenlid J."/>
            <person name="Sun H."/>
            <person name="Sun S."/>
            <person name="Syed K."/>
            <person name="Tsang A."/>
            <person name="Wiebenga A."/>
            <person name="Young D."/>
            <person name="Pisabarro A."/>
            <person name="Eastwood D.C."/>
            <person name="Martin F."/>
            <person name="Cullen D."/>
            <person name="Grigoriev I.V."/>
            <person name="Hibbett D.S."/>
        </authorList>
    </citation>
    <scope>NUCLEOTIDE SEQUENCE</scope>
    <source>
        <strain evidence="4">FP-58527</strain>
    </source>
</reference>
<evidence type="ECO:0000256" key="2">
    <source>
        <dbReference type="ARBA" id="ARBA00023239"/>
    </source>
</evidence>
<dbReference type="eggNOG" id="ENOG502SQ3X">
    <property type="taxonomic scope" value="Eukaryota"/>
</dbReference>
<dbReference type="InterPro" id="IPR024652">
    <property type="entry name" value="Trichodiene_synth"/>
</dbReference>
<evidence type="ECO:0000313" key="4">
    <source>
        <dbReference type="Proteomes" id="UP000015241"/>
    </source>
</evidence>
<dbReference type="EMBL" id="KE504172">
    <property type="protein sequence ID" value="EPS97804.1"/>
    <property type="molecule type" value="Genomic_DNA"/>
</dbReference>
<dbReference type="SFLD" id="SFLDS00005">
    <property type="entry name" value="Isoprenoid_Synthase_Type_I"/>
    <property type="match status" value="1"/>
</dbReference>
<organism evidence="3 4">
    <name type="scientific">Fomitopsis schrenkii</name>
    <name type="common">Brown rot fungus</name>
    <dbReference type="NCBI Taxonomy" id="2126942"/>
    <lineage>
        <taxon>Eukaryota</taxon>
        <taxon>Fungi</taxon>
        <taxon>Dikarya</taxon>
        <taxon>Basidiomycota</taxon>
        <taxon>Agaricomycotina</taxon>
        <taxon>Agaricomycetes</taxon>
        <taxon>Polyporales</taxon>
        <taxon>Fomitopsis</taxon>
    </lineage>
</organism>
<dbReference type="SUPFAM" id="SSF48576">
    <property type="entry name" value="Terpenoid synthases"/>
    <property type="match status" value="1"/>
</dbReference>
<dbReference type="GO" id="GO:0016838">
    <property type="term" value="F:carbon-oxygen lyase activity, acting on phosphates"/>
    <property type="evidence" value="ECO:0007669"/>
    <property type="project" value="InterPro"/>
</dbReference>
<evidence type="ECO:0000313" key="3">
    <source>
        <dbReference type="EMBL" id="EPS97804.1"/>
    </source>
</evidence>
<dbReference type="Pfam" id="PF06330">
    <property type="entry name" value="TRI5"/>
    <property type="match status" value="1"/>
</dbReference>
<keyword evidence="4" id="KW-1185">Reference proteome</keyword>
<comment type="similarity">
    <text evidence="1">Belongs to the trichodiene synthase family.</text>
</comment>
<dbReference type="SFLD" id="SFLDG01021">
    <property type="entry name" value="Trichodiene_Synthase_Like"/>
    <property type="match status" value="1"/>
</dbReference>
<feature type="non-terminal residue" evidence="3">
    <location>
        <position position="1"/>
    </location>
</feature>
<protein>
    <recommendedName>
        <fullName evidence="5">Terpene synthase</fullName>
    </recommendedName>
</protein>
<dbReference type="AlphaFoldDB" id="S8FHC7"/>
<dbReference type="HOGENOM" id="CLU_052212_0_1_1"/>
<keyword evidence="2" id="KW-0456">Lyase</keyword>